<name>A0A1K0HEC0_9BASI</name>
<evidence type="ECO:0000259" key="3">
    <source>
        <dbReference type="Pfam" id="PF22766"/>
    </source>
</evidence>
<dbReference type="Proteomes" id="UP000179920">
    <property type="component" value="Chromosome XVIII"/>
</dbReference>
<feature type="region of interest" description="Disordered" evidence="1">
    <location>
        <begin position="197"/>
        <end position="252"/>
    </location>
</feature>
<feature type="compositionally biased region" description="Low complexity" evidence="1">
    <location>
        <begin position="327"/>
        <end position="342"/>
    </location>
</feature>
<feature type="compositionally biased region" description="Basic and acidic residues" evidence="1">
    <location>
        <begin position="758"/>
        <end position="767"/>
    </location>
</feature>
<dbReference type="Pfam" id="PF20666">
    <property type="entry name" value="ZW10_C"/>
    <property type="match status" value="1"/>
</dbReference>
<dbReference type="GO" id="GO:0007094">
    <property type="term" value="P:mitotic spindle assembly checkpoint signaling"/>
    <property type="evidence" value="ECO:0007669"/>
    <property type="project" value="TreeGrafter"/>
</dbReference>
<proteinExistence type="predicted"/>
<feature type="compositionally biased region" description="Low complexity" evidence="1">
    <location>
        <begin position="623"/>
        <end position="640"/>
    </location>
</feature>
<evidence type="ECO:0000313" key="5">
    <source>
        <dbReference type="EMBL" id="SYW76117.1"/>
    </source>
</evidence>
<dbReference type="InterPro" id="IPR046362">
    <property type="entry name" value="Zw10/DSL1_C_sf"/>
</dbReference>
<feature type="compositionally biased region" description="Low complexity" evidence="1">
    <location>
        <begin position="214"/>
        <end position="228"/>
    </location>
</feature>
<feature type="region of interest" description="Disordered" evidence="1">
    <location>
        <begin position="379"/>
        <end position="887"/>
    </location>
</feature>
<evidence type="ECO:0000259" key="2">
    <source>
        <dbReference type="Pfam" id="PF20666"/>
    </source>
</evidence>
<feature type="compositionally biased region" description="Low complexity" evidence="1">
    <location>
        <begin position="854"/>
        <end position="866"/>
    </location>
</feature>
<sequence length="1214" mass="129417">MSAPTTHQQQHSSLSAASFLASISAECSTSFASTNNSTANSAPSLPISAKVSLIDAQIDALESRIEQAVASHADELRQSAASTRSVDHDLNQLWRSINQTSSRLVTVGPQLAPIASDYHDALAQSSKQGLLISVLSDLLAATKHLERLEKLQHQNHLSTLPAELPKTAELLQPFRSRSALQSMPAVLELMARLDRLSSKSRQVDSQPLSRSLETSIASTASQAQARASLDNSRDDHKNAASTTTTGPTLSPALKVLESARDLIVSRGPEGGWKEVRIELDAPAPPPPPPPAAAPISEPSLRRSVDSNRSSLDIRAERILREDTAPGSTSLTRNSSSSSATNARNRHKPKLGARVIRPQDQLGSGPFNAEEAALQEDGWDLDDEDDGEATQPTTAALPPHFNQPVHQTVASLAPASHNSSPSGSVSMQGSMTSSSSQPSDFAVQGAESQASGARSSNDVDAWGLGEEEVEPKADGWGLNDDVPQQRPPSPKRTKRASVLIRHAPAPTITSAATDAWELDEEEESEQPPASQHREEASAQAPVEPVIPSAASTAPIATGNAWDLEEDPVPEPLPPSPKKPEEPGEAPATHPEVPAATAAAIAGEARNLEDDKVQIKEPLSLHNQATHTATPAEAIPPAAQQASTADQDGWVLQEDTEIDVDDDPWAAAEQSAEPTPAVQADTRIAPPSAEASKVEPSEALAAPFTRAVPAEAIHQPATAAQQTAPAEEASQPSHKAQESSSTALATTSAPQAASAFAVDMKAEEPKEEAWDFDDSSSASEADRAEIAPVTPLHKTESAASSAQQPSKVESAARSIPKETFAAPTTQKPEPVASPPSSPGGWGEDFSDSESTGLPVSASRTSLAASRSLQPQSKAAIASSHTEVASAPEPATVLKERCTISQRSIDLFQLAESTMTSVISLLQSGRAGAEEAESLAGTMFKMFELHRALMPVAHGQVLREVPSLAMQFFNDCEYLARKLTRLVSDRGDAIAAAWLSHDADSAKRWKTKDVAKLEQEAALTRALGQRWFEAQMTAQSKILLDTLMEADGFARTFDDNRFARCERCIKQVVQTLQQLDKAWRPVLVASRFHAAIGRLVDLVFQKVLHDLLDLEDIGESESEKLAALVKTLGSLESLFTMSDGQSGAPLWVPSWFKTSYLIEILTGSLVDIEFLAFEAGALVDYSRKELTGLIKALFADTPNRSKLLRRIEGASVDVLAR</sequence>
<accession>A0A1K0HEC0</accession>
<dbReference type="InterPro" id="IPR055148">
    <property type="entry name" value="ZW10_C_2"/>
</dbReference>
<feature type="compositionally biased region" description="Polar residues" evidence="1">
    <location>
        <begin position="239"/>
        <end position="248"/>
    </location>
</feature>
<feature type="compositionally biased region" description="Low complexity" evidence="1">
    <location>
        <begin position="736"/>
        <end position="755"/>
    </location>
</feature>
<dbReference type="GO" id="GO:0005737">
    <property type="term" value="C:cytoplasm"/>
    <property type="evidence" value="ECO:0007669"/>
    <property type="project" value="GOC"/>
</dbReference>
<feature type="compositionally biased region" description="Pro residues" evidence="1">
    <location>
        <begin position="282"/>
        <end position="292"/>
    </location>
</feature>
<dbReference type="Gene3D" id="1.10.357.150">
    <property type="match status" value="1"/>
</dbReference>
<dbReference type="AlphaFoldDB" id="A0A1K0HEC0"/>
<feature type="compositionally biased region" description="Acidic residues" evidence="1">
    <location>
        <begin position="515"/>
        <end position="524"/>
    </location>
</feature>
<evidence type="ECO:0000256" key="1">
    <source>
        <dbReference type="SAM" id="MobiDB-lite"/>
    </source>
</evidence>
<reference evidence="4" key="2">
    <citation type="submission" date="2016-04" db="EMBL/GenBank/DDBJ databases">
        <authorList>
            <person name="Evans L.H."/>
            <person name="Alamgir A."/>
            <person name="Owens N."/>
            <person name="Weber N.D."/>
            <person name="Virtaneva K."/>
            <person name="Barbian K."/>
            <person name="Babar A."/>
            <person name="Rosenke K."/>
        </authorList>
    </citation>
    <scope>NUCLEOTIDE SEQUENCE</scope>
    <source>
        <strain evidence="4">UB2112</strain>
    </source>
</reference>
<dbReference type="GO" id="GO:0006888">
    <property type="term" value="P:endoplasmic reticulum to Golgi vesicle-mediated transport"/>
    <property type="evidence" value="ECO:0007669"/>
    <property type="project" value="TreeGrafter"/>
</dbReference>
<feature type="compositionally biased region" description="Basic and acidic residues" evidence="1">
    <location>
        <begin position="299"/>
        <end position="323"/>
    </location>
</feature>
<dbReference type="InterPro" id="IPR048343">
    <property type="entry name" value="ZW10_C"/>
</dbReference>
<dbReference type="OrthoDB" id="534815at2759"/>
<dbReference type="Proteomes" id="UP000658997">
    <property type="component" value="Unassembled WGS sequence"/>
</dbReference>
<evidence type="ECO:0008006" key="8">
    <source>
        <dbReference type="Google" id="ProtNLM"/>
    </source>
</evidence>
<evidence type="ECO:0000313" key="7">
    <source>
        <dbReference type="Proteomes" id="UP000658997"/>
    </source>
</evidence>
<organism evidence="4 6">
    <name type="scientific">Ustilago bromivora</name>
    <dbReference type="NCBI Taxonomy" id="307758"/>
    <lineage>
        <taxon>Eukaryota</taxon>
        <taxon>Fungi</taxon>
        <taxon>Dikarya</taxon>
        <taxon>Basidiomycota</taxon>
        <taxon>Ustilaginomycotina</taxon>
        <taxon>Ustilaginomycetes</taxon>
        <taxon>Ustilaginales</taxon>
        <taxon>Ustilaginaceae</taxon>
        <taxon>Ustilago</taxon>
    </lineage>
</organism>
<feature type="compositionally biased region" description="Low complexity" evidence="1">
    <location>
        <begin position="714"/>
        <end position="727"/>
    </location>
</feature>
<dbReference type="EMBL" id="LT558134">
    <property type="protein sequence ID" value="SAM85625.1"/>
    <property type="molecule type" value="Genomic_DNA"/>
</dbReference>
<reference evidence="6" key="1">
    <citation type="submission" date="2016-04" db="EMBL/GenBank/DDBJ databases">
        <authorList>
            <person name="Guldener U."/>
            <person name="Guldener U."/>
        </authorList>
    </citation>
    <scope>NUCLEOTIDE SEQUENCE [LARGE SCALE GENOMIC DNA]</scope>
    <source>
        <strain evidence="6">UB2112</strain>
    </source>
</reference>
<evidence type="ECO:0000313" key="4">
    <source>
        <dbReference type="EMBL" id="SAM85625.1"/>
    </source>
</evidence>
<feature type="compositionally biased region" description="Low complexity" evidence="1">
    <location>
        <begin position="418"/>
        <end position="438"/>
    </location>
</feature>
<dbReference type="EMBL" id="ULHB01000014">
    <property type="protein sequence ID" value="SYW76117.1"/>
    <property type="molecule type" value="Genomic_DNA"/>
</dbReference>
<reference evidence="5" key="3">
    <citation type="submission" date="2018-08" db="EMBL/GenBank/DDBJ databases">
        <authorList>
            <person name="Guldener U."/>
        </authorList>
    </citation>
    <scope>NUCLEOTIDE SEQUENCE</scope>
    <source>
        <strain evidence="5">UB2</strain>
    </source>
</reference>
<dbReference type="GO" id="GO:1990423">
    <property type="term" value="C:RZZ complex"/>
    <property type="evidence" value="ECO:0007669"/>
    <property type="project" value="TreeGrafter"/>
</dbReference>
<keyword evidence="7" id="KW-1185">Reference proteome</keyword>
<feature type="compositionally biased region" description="Polar residues" evidence="1">
    <location>
        <begin position="445"/>
        <end position="457"/>
    </location>
</feature>
<feature type="region of interest" description="Disordered" evidence="1">
    <location>
        <begin position="278"/>
        <end position="365"/>
    </location>
</feature>
<gene>
    <name evidence="5" type="ORF">UBRO2_01188</name>
    <name evidence="4" type="ORF">UBRO_08205</name>
</gene>
<feature type="compositionally biased region" description="Basic and acidic residues" evidence="1">
    <location>
        <begin position="604"/>
        <end position="613"/>
    </location>
</feature>
<feature type="compositionally biased region" description="Polar residues" evidence="1">
    <location>
        <begin position="795"/>
        <end position="805"/>
    </location>
</feature>
<protein>
    <recommendedName>
        <fullName evidence="8">Retrograde transport protein Dsl1 C-terminal domain-containing protein</fullName>
    </recommendedName>
</protein>
<feature type="domain" description="Centromere/kinetochore protein zw10 C-terminal" evidence="2">
    <location>
        <begin position="893"/>
        <end position="1037"/>
    </location>
</feature>
<feature type="compositionally biased region" description="Low complexity" evidence="1">
    <location>
        <begin position="583"/>
        <end position="603"/>
    </location>
</feature>
<dbReference type="PANTHER" id="PTHR12205">
    <property type="entry name" value="CENTROMERE/KINETOCHORE PROTEIN ZW10"/>
    <property type="match status" value="1"/>
</dbReference>
<dbReference type="PANTHER" id="PTHR12205:SF0">
    <property type="entry name" value="CENTROMERE_KINETOCHORE PROTEIN ZW10 HOMOLOG"/>
    <property type="match status" value="1"/>
</dbReference>
<evidence type="ECO:0000313" key="6">
    <source>
        <dbReference type="Proteomes" id="UP000179920"/>
    </source>
</evidence>
<feature type="compositionally biased region" description="Polar residues" evidence="1">
    <location>
        <begin position="199"/>
        <end position="213"/>
    </location>
</feature>
<dbReference type="Pfam" id="PF22766">
    <property type="entry name" value="ZW10_C2"/>
    <property type="match status" value="1"/>
</dbReference>
<feature type="compositionally biased region" description="Acidic residues" evidence="1">
    <location>
        <begin position="652"/>
        <end position="662"/>
    </location>
</feature>
<feature type="domain" description="ZW10 C-terminal helical" evidence="3">
    <location>
        <begin position="1060"/>
        <end position="1204"/>
    </location>
</feature>